<feature type="domain" description="SGNH hydrolase-type esterase" evidence="1">
    <location>
        <begin position="152"/>
        <end position="269"/>
    </location>
</feature>
<comment type="caution">
    <text evidence="2">The sequence shown here is derived from an EMBL/GenBank/DDBJ whole genome shotgun (WGS) entry which is preliminary data.</text>
</comment>
<dbReference type="InterPro" id="IPR013830">
    <property type="entry name" value="SGNH_hydro"/>
</dbReference>
<gene>
    <name evidence="2" type="ORF">D4764_14G0004170</name>
</gene>
<dbReference type="AlphaFoldDB" id="A0A5C6P3K9"/>
<keyword evidence="3" id="KW-1185">Reference proteome</keyword>
<name>A0A5C6P3K9_9TELE</name>
<dbReference type="Pfam" id="PF13472">
    <property type="entry name" value="Lipase_GDSL_2"/>
    <property type="match status" value="1"/>
</dbReference>
<reference evidence="2 3" key="1">
    <citation type="submission" date="2019-04" db="EMBL/GenBank/DDBJ databases">
        <title>Chromosome genome assembly for Takifugu flavidus.</title>
        <authorList>
            <person name="Xiao S."/>
        </authorList>
    </citation>
    <scope>NUCLEOTIDE SEQUENCE [LARGE SCALE GENOMIC DNA]</scope>
    <source>
        <strain evidence="2">HTHZ2018</strain>
        <tissue evidence="2">Muscle</tissue>
    </source>
</reference>
<evidence type="ECO:0000259" key="1">
    <source>
        <dbReference type="Pfam" id="PF13472"/>
    </source>
</evidence>
<dbReference type="EMBL" id="RHFK02000006">
    <property type="protein sequence ID" value="TWW74414.1"/>
    <property type="molecule type" value="Genomic_DNA"/>
</dbReference>
<evidence type="ECO:0000313" key="3">
    <source>
        <dbReference type="Proteomes" id="UP000324091"/>
    </source>
</evidence>
<dbReference type="SUPFAM" id="SSF52266">
    <property type="entry name" value="SGNH hydrolase"/>
    <property type="match status" value="1"/>
</dbReference>
<dbReference type="Gene3D" id="3.40.50.12700">
    <property type="match status" value="1"/>
</dbReference>
<organism evidence="2 3">
    <name type="scientific">Takifugu flavidus</name>
    <name type="common">sansaifugu</name>
    <dbReference type="NCBI Taxonomy" id="433684"/>
    <lineage>
        <taxon>Eukaryota</taxon>
        <taxon>Metazoa</taxon>
        <taxon>Chordata</taxon>
        <taxon>Craniata</taxon>
        <taxon>Vertebrata</taxon>
        <taxon>Euteleostomi</taxon>
        <taxon>Actinopterygii</taxon>
        <taxon>Neopterygii</taxon>
        <taxon>Teleostei</taxon>
        <taxon>Neoteleostei</taxon>
        <taxon>Acanthomorphata</taxon>
        <taxon>Eupercaria</taxon>
        <taxon>Tetraodontiformes</taxon>
        <taxon>Tetradontoidea</taxon>
        <taxon>Tetraodontidae</taxon>
        <taxon>Takifugu</taxon>
    </lineage>
</organism>
<dbReference type="Proteomes" id="UP000324091">
    <property type="component" value="Chromosome 14"/>
</dbReference>
<proteinExistence type="predicted"/>
<sequence length="286" mass="31920">MGPEKSLEVDGTVYVLTELWETKFLAYLRLLNLKSTIRSEPPGEASEGAVDDAAKNEDAYAELIQLLDDKSLSLVMRDAADDGRKALKILREHYAGRQCDEDIAQFKDFNSFEPHKHVLELADGERISGIALKKGNDVPGSNGQNRLVHRNGVTFYIQLSAQHPSASTLVLEAGINNLKFQQSEVLKQDFIFLVDRLLDTGKRLIISGPLPPPRYGDVVTSRLRQLHLWLKGYCLGNSIPFVDNFAAFLNRPHLFKRDGLHPNHEGSRLLSLNIDLTVRSCATSTS</sequence>
<accession>A0A5C6P3K9</accession>
<evidence type="ECO:0000313" key="2">
    <source>
        <dbReference type="EMBL" id="TWW74414.1"/>
    </source>
</evidence>
<protein>
    <recommendedName>
        <fullName evidence="1">SGNH hydrolase-type esterase domain-containing protein</fullName>
    </recommendedName>
</protein>